<proteinExistence type="predicted"/>
<dbReference type="RefSeq" id="XP_009223995.1">
    <property type="nucleotide sequence ID" value="XM_009225731.1"/>
</dbReference>
<protein>
    <submittedName>
        <fullName evidence="1 2">Uncharacterized protein</fullName>
    </submittedName>
</protein>
<dbReference type="VEuPathDB" id="FungiDB:GGTG_07900"/>
<name>J3P309_GAET3</name>
<dbReference type="EnsemblFungi" id="EJT74051">
    <property type="protein sequence ID" value="EJT74051"/>
    <property type="gene ID" value="GGTG_07900"/>
</dbReference>
<reference evidence="1" key="3">
    <citation type="submission" date="2010-09" db="EMBL/GenBank/DDBJ databases">
        <title>Annotation of Gaeumannomyces graminis var. tritici R3-111a-1.</title>
        <authorList>
            <consortium name="The Broad Institute Genome Sequencing Platform"/>
            <person name="Ma L.-J."/>
            <person name="Dead R."/>
            <person name="Young S.K."/>
            <person name="Zeng Q."/>
            <person name="Gargeya S."/>
            <person name="Fitzgerald M."/>
            <person name="Haas B."/>
            <person name="Abouelleil A."/>
            <person name="Alvarado L."/>
            <person name="Arachchi H.M."/>
            <person name="Berlin A."/>
            <person name="Brown A."/>
            <person name="Chapman S.B."/>
            <person name="Chen Z."/>
            <person name="Dunbar C."/>
            <person name="Freedman E."/>
            <person name="Gearin G."/>
            <person name="Gellesch M."/>
            <person name="Goldberg J."/>
            <person name="Griggs A."/>
            <person name="Gujja S."/>
            <person name="Heiman D."/>
            <person name="Howarth C."/>
            <person name="Larson L."/>
            <person name="Lui A."/>
            <person name="MacDonald P.J.P."/>
            <person name="Mehta T."/>
            <person name="Montmayeur A."/>
            <person name="Murphy C."/>
            <person name="Neiman D."/>
            <person name="Pearson M."/>
            <person name="Priest M."/>
            <person name="Roberts A."/>
            <person name="Saif S."/>
            <person name="Shea T."/>
            <person name="Shenoy N."/>
            <person name="Sisk P."/>
            <person name="Stolte C."/>
            <person name="Sykes S."/>
            <person name="Yandava C."/>
            <person name="Wortman J."/>
            <person name="Nusbaum C."/>
            <person name="Birren B."/>
        </authorList>
    </citation>
    <scope>NUCLEOTIDE SEQUENCE</scope>
    <source>
        <strain evidence="1">R3-111a-1</strain>
    </source>
</reference>
<dbReference type="EMBL" id="GL385398">
    <property type="protein sequence ID" value="EJT74051.1"/>
    <property type="molecule type" value="Genomic_DNA"/>
</dbReference>
<dbReference type="AlphaFoldDB" id="J3P309"/>
<evidence type="ECO:0000313" key="3">
    <source>
        <dbReference type="Proteomes" id="UP000006039"/>
    </source>
</evidence>
<accession>J3P309</accession>
<evidence type="ECO:0000313" key="1">
    <source>
        <dbReference type="EMBL" id="EJT74051.1"/>
    </source>
</evidence>
<gene>
    <name evidence="2" type="primary">20348358</name>
    <name evidence="1" type="ORF">GGTG_07900</name>
</gene>
<sequence length="52" mass="5887">MEVIGVGIAGAVVTSYTSYKIWERTQQTPVECYQAKVGAFLWRIYKGDVEDE</sequence>
<reference evidence="2" key="5">
    <citation type="submission" date="2018-04" db="UniProtKB">
        <authorList>
            <consortium name="EnsemblFungi"/>
        </authorList>
    </citation>
    <scope>IDENTIFICATION</scope>
    <source>
        <strain evidence="2">R3-111a-1</strain>
    </source>
</reference>
<keyword evidence="3" id="KW-1185">Reference proteome</keyword>
<evidence type="ECO:0000313" key="2">
    <source>
        <dbReference type="EnsemblFungi" id="EJT74051"/>
    </source>
</evidence>
<dbReference type="Proteomes" id="UP000006039">
    <property type="component" value="Unassembled WGS sequence"/>
</dbReference>
<reference evidence="1" key="2">
    <citation type="submission" date="2010-07" db="EMBL/GenBank/DDBJ databases">
        <authorList>
            <consortium name="The Broad Institute Genome Sequencing Platform"/>
            <consortium name="Broad Institute Genome Sequencing Center for Infectious Disease"/>
            <person name="Ma L.-J."/>
            <person name="Dead R."/>
            <person name="Young S."/>
            <person name="Zeng Q."/>
            <person name="Koehrsen M."/>
            <person name="Alvarado L."/>
            <person name="Berlin A."/>
            <person name="Chapman S.B."/>
            <person name="Chen Z."/>
            <person name="Freedman E."/>
            <person name="Gellesch M."/>
            <person name="Goldberg J."/>
            <person name="Griggs A."/>
            <person name="Gujja S."/>
            <person name="Heilman E.R."/>
            <person name="Heiman D."/>
            <person name="Hepburn T."/>
            <person name="Howarth C."/>
            <person name="Jen D."/>
            <person name="Larson L."/>
            <person name="Mehta T."/>
            <person name="Neiman D."/>
            <person name="Pearson M."/>
            <person name="Roberts A."/>
            <person name="Saif S."/>
            <person name="Shea T."/>
            <person name="Shenoy N."/>
            <person name="Sisk P."/>
            <person name="Stolte C."/>
            <person name="Sykes S."/>
            <person name="Walk T."/>
            <person name="White J."/>
            <person name="Yandava C."/>
            <person name="Haas B."/>
            <person name="Nusbaum C."/>
            <person name="Birren B."/>
        </authorList>
    </citation>
    <scope>NUCLEOTIDE SEQUENCE</scope>
    <source>
        <strain evidence="1">R3-111a-1</strain>
    </source>
</reference>
<organism evidence="1">
    <name type="scientific">Gaeumannomyces tritici (strain R3-111a-1)</name>
    <name type="common">Wheat and barley take-all root rot fungus</name>
    <name type="synonym">Gaeumannomyces graminis var. tritici</name>
    <dbReference type="NCBI Taxonomy" id="644352"/>
    <lineage>
        <taxon>Eukaryota</taxon>
        <taxon>Fungi</taxon>
        <taxon>Dikarya</taxon>
        <taxon>Ascomycota</taxon>
        <taxon>Pezizomycotina</taxon>
        <taxon>Sordariomycetes</taxon>
        <taxon>Sordariomycetidae</taxon>
        <taxon>Magnaporthales</taxon>
        <taxon>Magnaporthaceae</taxon>
        <taxon>Gaeumannomyces</taxon>
    </lineage>
</organism>
<reference evidence="3" key="1">
    <citation type="submission" date="2010-07" db="EMBL/GenBank/DDBJ databases">
        <title>The genome sequence of Gaeumannomyces graminis var. tritici strain R3-111a-1.</title>
        <authorList>
            <consortium name="The Broad Institute Genome Sequencing Platform"/>
            <person name="Ma L.-J."/>
            <person name="Dead R."/>
            <person name="Young S."/>
            <person name="Zeng Q."/>
            <person name="Koehrsen M."/>
            <person name="Alvarado L."/>
            <person name="Berlin A."/>
            <person name="Chapman S.B."/>
            <person name="Chen Z."/>
            <person name="Freedman E."/>
            <person name="Gellesch M."/>
            <person name="Goldberg J."/>
            <person name="Griggs A."/>
            <person name="Gujja S."/>
            <person name="Heilman E.R."/>
            <person name="Heiman D."/>
            <person name="Hepburn T."/>
            <person name="Howarth C."/>
            <person name="Jen D."/>
            <person name="Larson L."/>
            <person name="Mehta T."/>
            <person name="Neiman D."/>
            <person name="Pearson M."/>
            <person name="Roberts A."/>
            <person name="Saif S."/>
            <person name="Shea T."/>
            <person name="Shenoy N."/>
            <person name="Sisk P."/>
            <person name="Stolte C."/>
            <person name="Sykes S."/>
            <person name="Walk T."/>
            <person name="White J."/>
            <person name="Yandava C."/>
            <person name="Haas B."/>
            <person name="Nusbaum C."/>
            <person name="Birren B."/>
        </authorList>
    </citation>
    <scope>NUCLEOTIDE SEQUENCE [LARGE SCALE GENOMIC DNA]</scope>
    <source>
        <strain evidence="3">R3-111a-1</strain>
    </source>
</reference>
<dbReference type="HOGENOM" id="CLU_3087366_0_0_1"/>
<reference evidence="2" key="4">
    <citation type="journal article" date="2015" name="G3 (Bethesda)">
        <title>Genome sequences of three phytopathogenic species of the Magnaporthaceae family of fungi.</title>
        <authorList>
            <person name="Okagaki L.H."/>
            <person name="Nunes C.C."/>
            <person name="Sailsbery J."/>
            <person name="Clay B."/>
            <person name="Brown D."/>
            <person name="John T."/>
            <person name="Oh Y."/>
            <person name="Young N."/>
            <person name="Fitzgerald M."/>
            <person name="Haas B.J."/>
            <person name="Zeng Q."/>
            <person name="Young S."/>
            <person name="Adiconis X."/>
            <person name="Fan L."/>
            <person name="Levin J.Z."/>
            <person name="Mitchell T.K."/>
            <person name="Okubara P.A."/>
            <person name="Farman M.L."/>
            <person name="Kohn L.M."/>
            <person name="Birren B."/>
            <person name="Ma L.-J."/>
            <person name="Dean R.A."/>
        </authorList>
    </citation>
    <scope>NUCLEOTIDE SEQUENCE</scope>
    <source>
        <strain evidence="2">R3-111a-1</strain>
    </source>
</reference>
<dbReference type="GeneID" id="20348358"/>